<reference evidence="2 3" key="1">
    <citation type="submission" date="2018-08" db="EMBL/GenBank/DDBJ databases">
        <title>Whole Genome Sequence of the Moderate Halophilic Marine Bacterium Marinobacter litoralis Sw-45.</title>
        <authorList>
            <person name="Musa H."/>
        </authorList>
    </citation>
    <scope>NUCLEOTIDE SEQUENCE [LARGE SCALE GENOMIC DNA]</scope>
    <source>
        <strain evidence="2 3">Sw-45</strain>
    </source>
</reference>
<gene>
    <name evidence="2" type="ORF">DOQ08_00828</name>
</gene>
<evidence type="ECO:0000313" key="2">
    <source>
        <dbReference type="EMBL" id="RMJ06143.1"/>
    </source>
</evidence>
<sequence length="372" mass="42322">MYTVRALSEAQFFALKNDWGQLLSRSDADPLFMSWPWQASWWEVWGHKLQLKLLLLAVYDDAGRLIALAPLYFSRYRTPIGWDLKRLHIIGNAWKLGPTVRTEYIGCICDTQHKPQALEALSDYLKGEAWDELILADALGSEIESWAQALGKQVNVTCHVRSEAQGVAVDTRGGYDEWLTSLGKNTRLKVYNRRSLFEGQLGGEFQAWEDPGAFLELLNNFHVARWGKPCFDQDAVRFHQLLLDRLTDNQRAQLSVLQSDGKILSVLYDIRAGDRVYNLQAGFLEEFHPKISVGTLHLGYCIEAAFRCMDVASYDLLAGSGKNTFYKSHFKGQTVRFTTVEYVRSSVLKMAYGARGYLPQGLVSSVNRFFRL</sequence>
<accession>A0A3M2RLB9</accession>
<evidence type="ECO:0000259" key="1">
    <source>
        <dbReference type="Pfam" id="PF13480"/>
    </source>
</evidence>
<dbReference type="Gene3D" id="3.40.630.30">
    <property type="match status" value="1"/>
</dbReference>
<dbReference type="InterPro" id="IPR016181">
    <property type="entry name" value="Acyl_CoA_acyltransferase"/>
</dbReference>
<dbReference type="Pfam" id="PF13480">
    <property type="entry name" value="Acetyltransf_6"/>
    <property type="match status" value="1"/>
</dbReference>
<comment type="caution">
    <text evidence="2">The sequence shown here is derived from an EMBL/GenBank/DDBJ whole genome shotgun (WGS) entry which is preliminary data.</text>
</comment>
<proteinExistence type="predicted"/>
<evidence type="ECO:0000313" key="3">
    <source>
        <dbReference type="Proteomes" id="UP000265903"/>
    </source>
</evidence>
<dbReference type="RefSeq" id="WP_114333608.1">
    <property type="nucleotide sequence ID" value="NZ_QMDL01000001.1"/>
</dbReference>
<protein>
    <recommendedName>
        <fullName evidence="1">BioF2-like acetyltransferase domain-containing protein</fullName>
    </recommendedName>
</protein>
<dbReference type="SUPFAM" id="SSF55729">
    <property type="entry name" value="Acyl-CoA N-acyltransferases (Nat)"/>
    <property type="match status" value="1"/>
</dbReference>
<dbReference type="AlphaFoldDB" id="A0A3M2RLB9"/>
<feature type="domain" description="BioF2-like acetyltransferase" evidence="1">
    <location>
        <begin position="185"/>
        <end position="327"/>
    </location>
</feature>
<keyword evidence="3" id="KW-1185">Reference proteome</keyword>
<dbReference type="OrthoDB" id="9808976at2"/>
<dbReference type="Proteomes" id="UP000265903">
    <property type="component" value="Unassembled WGS sequence"/>
</dbReference>
<dbReference type="InterPro" id="IPR038740">
    <property type="entry name" value="BioF2-like_GNAT_dom"/>
</dbReference>
<name>A0A3M2RLB9_9GAMM</name>
<organism evidence="2 3">
    <name type="scientific">Marinobacter litoralis</name>
    <dbReference type="NCBI Taxonomy" id="187981"/>
    <lineage>
        <taxon>Bacteria</taxon>
        <taxon>Pseudomonadati</taxon>
        <taxon>Pseudomonadota</taxon>
        <taxon>Gammaproteobacteria</taxon>
        <taxon>Pseudomonadales</taxon>
        <taxon>Marinobacteraceae</taxon>
        <taxon>Marinobacter</taxon>
    </lineage>
</organism>
<dbReference type="EMBL" id="QMDL01000001">
    <property type="protein sequence ID" value="RMJ06143.1"/>
    <property type="molecule type" value="Genomic_DNA"/>
</dbReference>